<keyword evidence="2" id="KW-1185">Reference proteome</keyword>
<protein>
    <submittedName>
        <fullName evidence="1">Uncharacterized protein</fullName>
    </submittedName>
</protein>
<name>A0AAV0QD56_9ROSI</name>
<gene>
    <name evidence="1" type="ORF">LITE_LOCUS42646</name>
</gene>
<proteinExistence type="predicted"/>
<dbReference type="EMBL" id="CAMGYJ010000009">
    <property type="protein sequence ID" value="CAI0542870.1"/>
    <property type="molecule type" value="Genomic_DNA"/>
</dbReference>
<comment type="caution">
    <text evidence="1">The sequence shown here is derived from an EMBL/GenBank/DDBJ whole genome shotgun (WGS) entry which is preliminary data.</text>
</comment>
<dbReference type="AlphaFoldDB" id="A0AAV0QD56"/>
<accession>A0AAV0QD56</accession>
<reference evidence="1" key="1">
    <citation type="submission" date="2022-08" db="EMBL/GenBank/DDBJ databases">
        <authorList>
            <person name="Gutierrez-Valencia J."/>
        </authorList>
    </citation>
    <scope>NUCLEOTIDE SEQUENCE</scope>
</reference>
<feature type="non-terminal residue" evidence="1">
    <location>
        <position position="1"/>
    </location>
</feature>
<evidence type="ECO:0000313" key="2">
    <source>
        <dbReference type="Proteomes" id="UP001154282"/>
    </source>
</evidence>
<sequence>GYDRTPFFNGLFWNFHPSYLSFTRPSFKLRGGSIAPVHICRQFMMRDSYDSHCETGRKCWRHQLKDMKIIKRDMIGSIGVEDEDRVMDVSTDTCKTIAEAKQIILVLTWN</sequence>
<organism evidence="1 2">
    <name type="scientific">Linum tenue</name>
    <dbReference type="NCBI Taxonomy" id="586396"/>
    <lineage>
        <taxon>Eukaryota</taxon>
        <taxon>Viridiplantae</taxon>
        <taxon>Streptophyta</taxon>
        <taxon>Embryophyta</taxon>
        <taxon>Tracheophyta</taxon>
        <taxon>Spermatophyta</taxon>
        <taxon>Magnoliopsida</taxon>
        <taxon>eudicotyledons</taxon>
        <taxon>Gunneridae</taxon>
        <taxon>Pentapetalae</taxon>
        <taxon>rosids</taxon>
        <taxon>fabids</taxon>
        <taxon>Malpighiales</taxon>
        <taxon>Linaceae</taxon>
        <taxon>Linum</taxon>
    </lineage>
</organism>
<evidence type="ECO:0000313" key="1">
    <source>
        <dbReference type="EMBL" id="CAI0542870.1"/>
    </source>
</evidence>
<dbReference type="Proteomes" id="UP001154282">
    <property type="component" value="Unassembled WGS sequence"/>
</dbReference>